<keyword evidence="8" id="KW-0472">Membrane</keyword>
<geneLocation type="plasmid" evidence="10">
    <name>pMSR2B</name>
</geneLocation>
<evidence type="ECO:0000313" key="9">
    <source>
        <dbReference type="EMBL" id="MDO6407489.1"/>
    </source>
</evidence>
<evidence type="ECO:0000256" key="5">
    <source>
        <dbReference type="ARBA" id="ARBA00022649"/>
    </source>
</evidence>
<evidence type="ECO:0000313" key="11">
    <source>
        <dbReference type="Proteomes" id="UP000424872"/>
    </source>
</evidence>
<keyword evidence="10" id="KW-0614">Plasmid</keyword>
<dbReference type="KEGG" id="ppho:CTZ24_23605"/>
<evidence type="ECO:0000313" key="10">
    <source>
        <dbReference type="EMBL" id="QGR09463.1"/>
    </source>
</evidence>
<evidence type="ECO:0000256" key="8">
    <source>
        <dbReference type="ARBA" id="ARBA00023136"/>
    </source>
</evidence>
<keyword evidence="6" id="KW-0812">Transmembrane</keyword>
<keyword evidence="4" id="KW-0997">Cell inner membrane</keyword>
<evidence type="ECO:0000313" key="12">
    <source>
        <dbReference type="Proteomes" id="UP001171299"/>
    </source>
</evidence>
<evidence type="ECO:0000256" key="1">
    <source>
        <dbReference type="ARBA" id="ARBA00004377"/>
    </source>
</evidence>
<dbReference type="EMBL" id="CP024638">
    <property type="protein sequence ID" value="QGR09463.1"/>
    <property type="molecule type" value="Genomic_DNA"/>
</dbReference>
<keyword evidence="12" id="KW-1185">Reference proteome</keyword>
<sequence>MKQQIMFFTLAILAVAAVILVSRKDLCEIRYRTLETEVAVSLACEILK</sequence>
<evidence type="ECO:0000256" key="7">
    <source>
        <dbReference type="ARBA" id="ARBA00022989"/>
    </source>
</evidence>
<evidence type="ECO:0000256" key="3">
    <source>
        <dbReference type="ARBA" id="ARBA00022475"/>
    </source>
</evidence>
<dbReference type="EMBL" id="JAUOOM010000011">
    <property type="protein sequence ID" value="MDO6407489.1"/>
    <property type="molecule type" value="Genomic_DNA"/>
</dbReference>
<organism evidence="10 11">
    <name type="scientific">Pantoea phytobeneficialis</name>
    <dbReference type="NCBI Taxonomy" id="2052056"/>
    <lineage>
        <taxon>Bacteria</taxon>
        <taxon>Pseudomonadati</taxon>
        <taxon>Pseudomonadota</taxon>
        <taxon>Gammaproteobacteria</taxon>
        <taxon>Enterobacterales</taxon>
        <taxon>Erwiniaceae</taxon>
        <taxon>Pantoea</taxon>
    </lineage>
</organism>
<comment type="subcellular location">
    <subcellularLocation>
        <location evidence="1">Cell inner membrane</location>
        <topology evidence="1">Single-pass membrane protein</topology>
    </subcellularLocation>
</comment>
<evidence type="ECO:0000256" key="2">
    <source>
        <dbReference type="ARBA" id="ARBA00008629"/>
    </source>
</evidence>
<protein>
    <submittedName>
        <fullName evidence="10">Hok/Gef family protein</fullName>
    </submittedName>
</protein>
<comment type="similarity">
    <text evidence="2">Belongs to the Hok/Gef family.</text>
</comment>
<dbReference type="AlphaFoldDB" id="A0AAP9KRW9"/>
<name>A0AAP9KRW9_9GAMM</name>
<dbReference type="Proteomes" id="UP000424872">
    <property type="component" value="Plasmid pMSR2B"/>
</dbReference>
<dbReference type="Pfam" id="PF01848">
    <property type="entry name" value="HOK_GEF"/>
    <property type="match status" value="1"/>
</dbReference>
<reference evidence="10" key="2">
    <citation type="journal article" date="2020" name="Environ. Microbiol.">
        <title>The extreme plant-growth-promoting properties of Pantoea phytobeneficialis MSR2 revealed by functional and genomic analysis.</title>
        <authorList>
            <person name="Nascimento F.X."/>
            <person name="Hernandez A.G."/>
            <person name="Glick B.R."/>
            <person name="Rossi M.J."/>
        </authorList>
    </citation>
    <scope>NUCLEOTIDE SEQUENCE</scope>
    <source>
        <strain evidence="10">MSR2</strain>
    </source>
</reference>
<proteinExistence type="inferred from homology"/>
<reference evidence="9" key="3">
    <citation type="submission" date="2023-07" db="EMBL/GenBank/DDBJ databases">
        <title>The extreme plant-growth-promoting properties of Pantoea phytobeneficialis PF55 revealed by functional and genomic analysis.</title>
        <authorList>
            <person name="Nascimento F.X."/>
            <person name="Marcio R.J."/>
        </authorList>
    </citation>
    <scope>NUCLEOTIDE SEQUENCE</scope>
    <source>
        <strain evidence="9">PF55</strain>
    </source>
</reference>
<keyword evidence="3" id="KW-1003">Cell membrane</keyword>
<keyword evidence="7" id="KW-1133">Transmembrane helix</keyword>
<geneLocation type="plasmid" evidence="11">
    <name>pmsr2b</name>
</geneLocation>
<gene>
    <name evidence="10" type="ORF">CTZ24_23605</name>
    <name evidence="9" type="ORF">Q3404_12985</name>
</gene>
<reference evidence="11" key="1">
    <citation type="submission" date="2017-11" db="EMBL/GenBank/DDBJ databases">
        <title>Genome sequence of Pantoea sp. MSR2.</title>
        <authorList>
            <person name="Nascimento F.X."/>
        </authorList>
    </citation>
    <scope>NUCLEOTIDE SEQUENCE [LARGE SCALE GENOMIC DNA]</scope>
    <source>
        <strain evidence="11">MSR2</strain>
        <plasmid evidence="11">pmsr2b</plasmid>
    </source>
</reference>
<dbReference type="RefSeq" id="WP_071783599.1">
    <property type="nucleotide sequence ID" value="NZ_CP024638.1"/>
</dbReference>
<dbReference type="GO" id="GO:0005886">
    <property type="term" value="C:plasma membrane"/>
    <property type="evidence" value="ECO:0007669"/>
    <property type="project" value="UniProtKB-SubCell"/>
</dbReference>
<keyword evidence="5" id="KW-1277">Toxin-antitoxin system</keyword>
<evidence type="ECO:0000256" key="4">
    <source>
        <dbReference type="ARBA" id="ARBA00022519"/>
    </source>
</evidence>
<dbReference type="InterPro" id="IPR000021">
    <property type="entry name" value="Hok/gef_toxin"/>
</dbReference>
<dbReference type="Proteomes" id="UP001171299">
    <property type="component" value="Unassembled WGS sequence"/>
</dbReference>
<evidence type="ECO:0000256" key="6">
    <source>
        <dbReference type="ARBA" id="ARBA00022692"/>
    </source>
</evidence>
<accession>A0AAP9KRW9</accession>